<proteinExistence type="predicted"/>
<evidence type="ECO:0000256" key="1">
    <source>
        <dbReference type="SAM" id="MobiDB-lite"/>
    </source>
</evidence>
<feature type="compositionally biased region" description="Pro residues" evidence="1">
    <location>
        <begin position="1593"/>
        <end position="1607"/>
    </location>
</feature>
<dbReference type="STRING" id="240159.A0A4U5TW15"/>
<dbReference type="InterPro" id="IPR043502">
    <property type="entry name" value="DNA/RNA_pol_sf"/>
</dbReference>
<dbReference type="PANTHER" id="PTHR31781:SF1">
    <property type="entry name" value="PROTEIN UNC-80 HOMOLOG"/>
    <property type="match status" value="1"/>
</dbReference>
<dbReference type="CDD" id="cd01650">
    <property type="entry name" value="RT_nLTR_like"/>
    <property type="match status" value="1"/>
</dbReference>
<sequence>MKGHHVNITKRGLSRGRSPIVGIREIRNSSGMLPNISPVGDAIGTRLSELCHSDSESPANILGYIFDRETKRRMRKEDERKRIIWTTIPPPSINFTLPSPILGMPCVPIFDPPWVPQNTGSVQDPINEDQSKSFSARAVSRSHQRAEHILKNLQQEEEKRRLGREASIITAIPVAQEACYEPTCSPPPEQEEEAEEVVNLASRRLSVSPSCASSNSHRNYSFRRGSVWSVRSLASAEDEENTTEHTPTHHMLQPPQAVFPACICAAVLPIVHLMEDGEVREDGVAVSAVAQQILWNCLIEDPALVLRHFLEKLTVSNRQDELMYMLRKLLLNIGDLPAQTSHILFNYLVGLIMYFVRTPCEWGMDAISATLTFLWEVVGYVEGLFFKDLKQTMKKEQCEVKLLVTASMPGTKTLVVHGQNECDIPTQLPVHEDTQFEALLKECLEFFNIPEARSAHYFLMDKRWNLIHYSKTYVRDIYPFRRSVSPQLNLVHMLPEKGQELIQKQVFSRKLEEVGRVLFLISLTQHMPAVHKQSHVSLLQEDLLRLPSFPRTAIDAEFSLFNEQQGKELFGLDTLHKVLWIKLLEEMFLGMPSEYPWGDEMMLFLNVFNGALLLHPEDSSLLRQYTATAINTAVHFNHLFSLSGYQWILPTMLQVYADYESDPLLRQGIEFCCRQFYILHRKPFILQLFASVAPLLEFTTSTSTGLSKGVSAQCLFDLLVSLEGETQDALDALELVKAEKPLRSLDFCYGNEDLTFSISEAIKLCVTVVAYAPESFRSLQMLMVLEALVPCHLQKLKSNTVTMESASAARDEIAAIAALATSLQALLYSSEALTRPMTAPQMSRCDQGHKGGTTANHAMSGGVNTRDNLHLLEEGQGMPREELDERIAREEFRRPRESLLNICTEFYKHCGPRLKILQNVAGEPRVTALELLDIKSHMRLAEIAHALLKLAPYDTLTMESRGLRRYIMEMLPITDWSSEAVRPALILILKRLDRMFNKIHKMPTLRRQVEWEAASSLIEGICLTLQRQPIISFLPHLRSLINVCVNLVMGVVGPSSVADGLPLLHLSPYLSPPLPFSTAVVRLVALQIQALKEDFPLSHVISPFTNQERREGMLLNLLIPFVLTVGSGSKDSPHLEQPEIFLLLQTVINILLPPRIISTSRTKNFMLDASPAHCSTPGDTGKDLRREGLAESTSQAAYLALKVVLVCFERSLGNQWYRLSLQVKEMALRKVGGLAFWDFIDFIVRTRIPIFVLLRPFIQCKLLTQPADSQEEITARHHIADQLERRFIPRPLCKSSLFAEFNNELKILKEAVHSGSAYQGKTSISTVGTSTSAYRLSLATMSRSNTGTGTVWEQDSQPSRQPSQDTLSRTDEDDEENDSMSIPSVVSEHEAFLPRVIAQRRFSSHATGSAASQPEAPRTTMLPSHSEPNVLDESQGLLQEGNLSRVASVQSEPGQQNLLIQPPLGRKRGLRQLRRPLLSIPKNEPRGRSGARLLTTRRSIQPKNKPLAHGDQKRSVTFTENQGQQPSTPGAMEPTAEARKASPALSKSPTLEVPSASSATVTADLHGPANAQVPPAISSKDKREQWGLRSSLSPPPSISRPSTPTPPSRTCSPLPLSRTCSPLPLSRTSSPLPPPLPVLGTAPAPGPPPPPPLPPLLPPPPPGPPRIRESPGDEDTTALLPRSDTLLQLSEDDGTENPLLTPLLSPPSPRHTPRRSPRRLPLPLSPVDLDLDESHVAGANASLEASAGVHTGAEDRPLSLSEHDVRRALRRVNSRKAAGPDGIPGRLLKSCADQLAPVFTTIFNLSLVHSVVPICLKKSTIIPVPKKNSPACLNDYRPVALTSVVMKCFERLIKDSICSSLPASLDPLQFAYRPNRSTDDAITHVLHSTLSHLDNGKGNYVRLLFIDYSSAFNTIVPHRLVTKLVDLGLSPSLCSWVHSFLTGRPQVVKVGGLTSRPLTLNTGAPQGCVLSPLLYSLYTHDCSAAHQSNIIVKFADDTVVVGLISSNNEMAYLEEVERLSSWCKVNNLDLNVTKTKEVVVDFRRGRQKIEYAPLKIYGNPVERVSSYRYLGVLISEDLTWTTHTSTLVKKARQRLFHLRRLRKFKASSKLLVTFYTATVGSVLSASITAWYGSCSSQDRKALHRVIRCAERVTRTALPDLQDIYTQRCRSRAGRIMRDIHHPDHKLFAWLPSGKRLRSIRARTERLKRSFFPQATRILNSAEQHSQC</sequence>
<dbReference type="Pfam" id="PF09004">
    <property type="entry name" value="ALKBH8_N"/>
    <property type="match status" value="1"/>
</dbReference>
<dbReference type="GO" id="GO:0016706">
    <property type="term" value="F:2-oxoglutarate-dependent dioxygenase activity"/>
    <property type="evidence" value="ECO:0007669"/>
    <property type="project" value="InterPro"/>
</dbReference>
<accession>A0A4U5TW15</accession>
<feature type="compositionally biased region" description="Low complexity" evidence="1">
    <location>
        <begin position="1354"/>
        <end position="1365"/>
    </location>
</feature>
<keyword evidence="4" id="KW-1185">Reference proteome</keyword>
<dbReference type="GO" id="GO:0030424">
    <property type="term" value="C:axon"/>
    <property type="evidence" value="ECO:0007669"/>
    <property type="project" value="TreeGrafter"/>
</dbReference>
<feature type="region of interest" description="Disordered" evidence="1">
    <location>
        <begin position="1448"/>
        <end position="1467"/>
    </location>
</feature>
<feature type="compositionally biased region" description="Polar residues" evidence="1">
    <location>
        <begin position="1545"/>
        <end position="1561"/>
    </location>
</feature>
<feature type="region of interest" description="Disordered" evidence="1">
    <location>
        <begin position="1403"/>
        <end position="1430"/>
    </location>
</feature>
<dbReference type="SUPFAM" id="SSF56672">
    <property type="entry name" value="DNA/RNA polymerases"/>
    <property type="match status" value="1"/>
</dbReference>
<feature type="region of interest" description="Disordered" evidence="1">
    <location>
        <begin position="1474"/>
        <end position="1727"/>
    </location>
</feature>
<dbReference type="Pfam" id="PF20262">
    <property type="entry name" value="UNC80_C"/>
    <property type="match status" value="1"/>
</dbReference>
<feature type="domain" description="Reverse transcriptase" evidence="2">
    <location>
        <begin position="1805"/>
        <end position="2074"/>
    </location>
</feature>
<feature type="compositionally biased region" description="Pro residues" evidence="1">
    <location>
        <begin position="1644"/>
        <end position="1665"/>
    </location>
</feature>
<dbReference type="Pfam" id="PF19424">
    <property type="entry name" value="UNC80"/>
    <property type="match status" value="2"/>
</dbReference>
<feature type="region of interest" description="Disordered" evidence="1">
    <location>
        <begin position="1345"/>
        <end position="1386"/>
    </location>
</feature>
<feature type="compositionally biased region" description="Low complexity" evidence="1">
    <location>
        <begin position="1608"/>
        <end position="1630"/>
    </location>
</feature>
<dbReference type="GO" id="GO:0008168">
    <property type="term" value="F:methyltransferase activity"/>
    <property type="evidence" value="ECO:0007669"/>
    <property type="project" value="InterPro"/>
</dbReference>
<dbReference type="GO" id="GO:0034703">
    <property type="term" value="C:cation channel complex"/>
    <property type="evidence" value="ECO:0007669"/>
    <property type="project" value="TreeGrafter"/>
</dbReference>
<dbReference type="GO" id="GO:0005261">
    <property type="term" value="F:monoatomic cation channel activity"/>
    <property type="evidence" value="ECO:0007669"/>
    <property type="project" value="TreeGrafter"/>
</dbReference>
<dbReference type="InterPro" id="IPR046460">
    <property type="entry name" value="UNC80_C"/>
</dbReference>
<evidence type="ECO:0000259" key="2">
    <source>
        <dbReference type="PROSITE" id="PS50878"/>
    </source>
</evidence>
<dbReference type="InterPro" id="IPR000477">
    <property type="entry name" value="RT_dom"/>
</dbReference>
<reference evidence="3 4" key="1">
    <citation type="submission" date="2019-01" db="EMBL/GenBank/DDBJ databases">
        <title>Genome Assembly of Collichthys lucidus.</title>
        <authorList>
            <person name="Cai M."/>
            <person name="Xiao S."/>
        </authorList>
    </citation>
    <scope>NUCLEOTIDE SEQUENCE [LARGE SCALE GENOMIC DNA]</scope>
    <source>
        <strain evidence="3">JT15FE1705JMU</strain>
        <tissue evidence="3">Muscle</tissue>
    </source>
</reference>
<dbReference type="GO" id="GO:0055080">
    <property type="term" value="P:monoatomic cation homeostasis"/>
    <property type="evidence" value="ECO:0007669"/>
    <property type="project" value="TreeGrafter"/>
</dbReference>
<dbReference type="InterPro" id="IPR045852">
    <property type="entry name" value="UNC80_central"/>
</dbReference>
<dbReference type="PANTHER" id="PTHR31781">
    <property type="entry name" value="UNC80"/>
    <property type="match status" value="1"/>
</dbReference>
<organism evidence="3 4">
    <name type="scientific">Collichthys lucidus</name>
    <name type="common">Big head croaker</name>
    <name type="synonym">Sciaena lucida</name>
    <dbReference type="NCBI Taxonomy" id="240159"/>
    <lineage>
        <taxon>Eukaryota</taxon>
        <taxon>Metazoa</taxon>
        <taxon>Chordata</taxon>
        <taxon>Craniata</taxon>
        <taxon>Vertebrata</taxon>
        <taxon>Euteleostomi</taxon>
        <taxon>Actinopterygii</taxon>
        <taxon>Neopterygii</taxon>
        <taxon>Teleostei</taxon>
        <taxon>Neoteleostei</taxon>
        <taxon>Acanthomorphata</taxon>
        <taxon>Eupercaria</taxon>
        <taxon>Sciaenidae</taxon>
        <taxon>Collichthys</taxon>
    </lineage>
</organism>
<dbReference type="PROSITE" id="PS50878">
    <property type="entry name" value="RT_POL"/>
    <property type="match status" value="1"/>
</dbReference>
<feature type="compositionally biased region" description="Polar residues" evidence="1">
    <location>
        <begin position="1448"/>
        <end position="1459"/>
    </location>
</feature>
<evidence type="ECO:0000313" key="4">
    <source>
        <dbReference type="Proteomes" id="UP000298787"/>
    </source>
</evidence>
<name>A0A4U5TW15_COLLU</name>
<feature type="compositionally biased region" description="Polar residues" evidence="1">
    <location>
        <begin position="1515"/>
        <end position="1528"/>
    </location>
</feature>
<protein>
    <submittedName>
        <fullName evidence="3">Protein unc-80-like protein</fullName>
    </submittedName>
</protein>
<dbReference type="EMBL" id="ML240740">
    <property type="protein sequence ID" value="TKS65408.1"/>
    <property type="molecule type" value="Genomic_DNA"/>
</dbReference>
<dbReference type="PRINTS" id="PR01217">
    <property type="entry name" value="PRICHEXTENSN"/>
</dbReference>
<dbReference type="Proteomes" id="UP000298787">
    <property type="component" value="Unassembled WGS sequence"/>
</dbReference>
<gene>
    <name evidence="3" type="ORF">D9C73_028322</name>
</gene>
<dbReference type="InterPro" id="IPR015095">
    <property type="entry name" value="AlkB_hom8_N"/>
</dbReference>
<dbReference type="Pfam" id="PF00078">
    <property type="entry name" value="RVT_1"/>
    <property type="match status" value="1"/>
</dbReference>
<evidence type="ECO:0000313" key="3">
    <source>
        <dbReference type="EMBL" id="TKS65408.1"/>
    </source>
</evidence>